<comment type="caution">
    <text evidence="2">The sequence shown here is derived from an EMBL/GenBank/DDBJ whole genome shotgun (WGS) entry which is preliminary data.</text>
</comment>
<dbReference type="PANTHER" id="PTHR33365:SF7">
    <property type="entry name" value="TAT PATHWAY SIGNAL SEQUENCE"/>
    <property type="match status" value="1"/>
</dbReference>
<comment type="similarity">
    <text evidence="1">Belongs to the ustYa family.</text>
</comment>
<reference evidence="3" key="1">
    <citation type="journal article" date="2011" name="Genome Biol.">
        <title>Comparative and functional genomics provide insights into the pathogenicity of dermatophytic fungi.</title>
        <authorList>
            <person name="Burmester A."/>
            <person name="Shelest E."/>
            <person name="Gloeckner G."/>
            <person name="Heddergott C."/>
            <person name="Schindler S."/>
            <person name="Staib P."/>
            <person name="Heidel A."/>
            <person name="Felder M."/>
            <person name="Petzold A."/>
            <person name="Szafranski K."/>
            <person name="Feuermann M."/>
            <person name="Pedruzzi I."/>
            <person name="Priebe S."/>
            <person name="Groth M."/>
            <person name="Winkler R."/>
            <person name="Li W."/>
            <person name="Kniemeyer O."/>
            <person name="Schroeckh V."/>
            <person name="Hertweck C."/>
            <person name="Hube B."/>
            <person name="White T.C."/>
            <person name="Platzer M."/>
            <person name="Guthke R."/>
            <person name="Heitman J."/>
            <person name="Woestemeyer J."/>
            <person name="Zipfel P.F."/>
            <person name="Monod M."/>
            <person name="Brakhage A.A."/>
        </authorList>
    </citation>
    <scope>NUCLEOTIDE SEQUENCE [LARGE SCALE GENOMIC DNA]</scope>
    <source>
        <strain evidence="3">HKI 0517</strain>
    </source>
</reference>
<evidence type="ECO:0000256" key="1">
    <source>
        <dbReference type="ARBA" id="ARBA00035112"/>
    </source>
</evidence>
<evidence type="ECO:0000313" key="2">
    <source>
        <dbReference type="EMBL" id="EFE38637.1"/>
    </source>
</evidence>
<organism evidence="2 3">
    <name type="scientific">Trichophyton verrucosum (strain HKI 0517)</name>
    <dbReference type="NCBI Taxonomy" id="663202"/>
    <lineage>
        <taxon>Eukaryota</taxon>
        <taxon>Fungi</taxon>
        <taxon>Dikarya</taxon>
        <taxon>Ascomycota</taxon>
        <taxon>Pezizomycotina</taxon>
        <taxon>Eurotiomycetes</taxon>
        <taxon>Eurotiomycetidae</taxon>
        <taxon>Onygenales</taxon>
        <taxon>Arthrodermataceae</taxon>
        <taxon>Trichophyton</taxon>
    </lineage>
</organism>
<accession>D4DHN0</accession>
<protein>
    <submittedName>
        <fullName evidence="2">Uncharacterized protein</fullName>
    </submittedName>
</protein>
<dbReference type="GO" id="GO:0043386">
    <property type="term" value="P:mycotoxin biosynthetic process"/>
    <property type="evidence" value="ECO:0007669"/>
    <property type="project" value="InterPro"/>
</dbReference>
<dbReference type="GeneID" id="9577523"/>
<dbReference type="OrthoDB" id="3687641at2759"/>
<dbReference type="PANTHER" id="PTHR33365">
    <property type="entry name" value="YALI0B05434P"/>
    <property type="match status" value="1"/>
</dbReference>
<sequence length="270" mass="31830">MEQKEAREHAVEPLLRGDEALNCASEEEFKDDRIFAGYFCRYPPQAPETCLAGRKRRKSTTSSMSVHLPIDQLNRSFTDLSKVPDRQGLKWEYRRFPTNIVNNPFAGPPREEMEQAWHKFLRNDNIRVPIGYLKEKNLTSVYTKDHSEGIASLSVYHSLHCLKKVKRMMFKEHYYANKDEESMAREIKHADHCVEYIRESLMCQPDLSLVTFRWINNTAQHEDPTEFYPTNFDKDMHYCANWEHLDGWAGERMFDLFRVDLLDRPENSSG</sequence>
<name>D4DHN0_TRIVH</name>
<gene>
    <name evidence="2" type="ORF">TRV_06686</name>
</gene>
<dbReference type="Proteomes" id="UP000008383">
    <property type="component" value="Unassembled WGS sequence"/>
</dbReference>
<dbReference type="HOGENOM" id="CLU_042941_2_2_1"/>
<proteinExistence type="inferred from homology"/>
<dbReference type="AlphaFoldDB" id="D4DHN0"/>
<keyword evidence="3" id="KW-1185">Reference proteome</keyword>
<dbReference type="RefSeq" id="XP_003019282.1">
    <property type="nucleotide sequence ID" value="XM_003019236.1"/>
</dbReference>
<dbReference type="Pfam" id="PF11807">
    <property type="entry name" value="UstYa"/>
    <property type="match status" value="1"/>
</dbReference>
<evidence type="ECO:0000313" key="3">
    <source>
        <dbReference type="Proteomes" id="UP000008383"/>
    </source>
</evidence>
<dbReference type="KEGG" id="tve:TRV_06686"/>
<dbReference type="EMBL" id="ACYE01000382">
    <property type="protein sequence ID" value="EFE38637.1"/>
    <property type="molecule type" value="Genomic_DNA"/>
</dbReference>
<dbReference type="InterPro" id="IPR021765">
    <property type="entry name" value="UstYa-like"/>
</dbReference>